<evidence type="ECO:0008006" key="8">
    <source>
        <dbReference type="Google" id="ProtNLM"/>
    </source>
</evidence>
<dbReference type="PANTHER" id="PTHR24567:SF74">
    <property type="entry name" value="HTH-TYPE TRANSCRIPTIONAL REGULATOR ARCR"/>
    <property type="match status" value="1"/>
</dbReference>
<protein>
    <recommendedName>
        <fullName evidence="8">Crp/Fnr family transcriptional regulator</fullName>
    </recommendedName>
</protein>
<proteinExistence type="predicted"/>
<dbReference type="InterPro" id="IPR014710">
    <property type="entry name" value="RmlC-like_jellyroll"/>
</dbReference>
<dbReference type="Pfam" id="PF13545">
    <property type="entry name" value="HTH_Crp_2"/>
    <property type="match status" value="1"/>
</dbReference>
<dbReference type="SMART" id="SM00100">
    <property type="entry name" value="cNMP"/>
    <property type="match status" value="1"/>
</dbReference>
<dbReference type="GO" id="GO:0003677">
    <property type="term" value="F:DNA binding"/>
    <property type="evidence" value="ECO:0007669"/>
    <property type="project" value="UniProtKB-KW"/>
</dbReference>
<evidence type="ECO:0000259" key="5">
    <source>
        <dbReference type="PROSITE" id="PS51063"/>
    </source>
</evidence>
<dbReference type="InterPro" id="IPR000595">
    <property type="entry name" value="cNMP-bd_dom"/>
</dbReference>
<dbReference type="InterPro" id="IPR050397">
    <property type="entry name" value="Env_Response_Regulators"/>
</dbReference>
<dbReference type="InterPro" id="IPR036388">
    <property type="entry name" value="WH-like_DNA-bd_sf"/>
</dbReference>
<keyword evidence="1" id="KW-0805">Transcription regulation</keyword>
<comment type="caution">
    <text evidence="6">The sequence shown here is derived from an EMBL/GenBank/DDBJ whole genome shotgun (WGS) entry which is preliminary data.</text>
</comment>
<dbReference type="InterPro" id="IPR018490">
    <property type="entry name" value="cNMP-bd_dom_sf"/>
</dbReference>
<feature type="domain" description="Cyclic nucleotide-binding" evidence="4">
    <location>
        <begin position="57"/>
        <end position="160"/>
    </location>
</feature>
<keyword evidence="2" id="KW-0238">DNA-binding</keyword>
<evidence type="ECO:0000313" key="6">
    <source>
        <dbReference type="EMBL" id="PZQ21558.1"/>
    </source>
</evidence>
<dbReference type="Proteomes" id="UP000248597">
    <property type="component" value="Unassembled WGS sequence"/>
</dbReference>
<sequence length="273" mass="29200">MASCEPRCPVRPCASSHRLVLDRRYMAASRVTVPGETIGSMVNKTAVFEAMLHSGGWLATLPAAVRQAVLDASSIRTVAPGAALFDQDGPPTGLHGVFSGDIRVVGHSRDGRAVIMGVIHPGEWVGYLSCLDGLPHAYSGIAKDGARTLSLALADVARIFERDVATYRLLLAPELAAERKLAQFLIEGFGLPLAQRVAARLCDLGRWPYGQAVGPVSPLDHISQEDLAMSVGATRPRINEILRDLASRGLVELGYGRITVNDVAALERFARGE</sequence>
<dbReference type="AlphaFoldDB" id="A0A2W5L223"/>
<dbReference type="SUPFAM" id="SSF51206">
    <property type="entry name" value="cAMP-binding domain-like"/>
    <property type="match status" value="1"/>
</dbReference>
<dbReference type="SUPFAM" id="SSF46785">
    <property type="entry name" value="Winged helix' DNA-binding domain"/>
    <property type="match status" value="1"/>
</dbReference>
<evidence type="ECO:0000256" key="2">
    <source>
        <dbReference type="ARBA" id="ARBA00023125"/>
    </source>
</evidence>
<organism evidence="6 7">
    <name type="scientific">Sphingopyxis macrogoltabida</name>
    <name type="common">Sphingomonas macrogoltabidus</name>
    <dbReference type="NCBI Taxonomy" id="33050"/>
    <lineage>
        <taxon>Bacteria</taxon>
        <taxon>Pseudomonadati</taxon>
        <taxon>Pseudomonadota</taxon>
        <taxon>Alphaproteobacteria</taxon>
        <taxon>Sphingomonadales</taxon>
        <taxon>Sphingomonadaceae</taxon>
        <taxon>Sphingopyxis</taxon>
    </lineage>
</organism>
<evidence type="ECO:0000259" key="4">
    <source>
        <dbReference type="PROSITE" id="PS50042"/>
    </source>
</evidence>
<evidence type="ECO:0000256" key="1">
    <source>
        <dbReference type="ARBA" id="ARBA00023015"/>
    </source>
</evidence>
<dbReference type="CDD" id="cd00038">
    <property type="entry name" value="CAP_ED"/>
    <property type="match status" value="1"/>
</dbReference>
<dbReference type="Gene3D" id="2.60.120.10">
    <property type="entry name" value="Jelly Rolls"/>
    <property type="match status" value="1"/>
</dbReference>
<dbReference type="EMBL" id="QFPJ01000027">
    <property type="protein sequence ID" value="PZQ21558.1"/>
    <property type="molecule type" value="Genomic_DNA"/>
</dbReference>
<dbReference type="PROSITE" id="PS51063">
    <property type="entry name" value="HTH_CRP_2"/>
    <property type="match status" value="1"/>
</dbReference>
<feature type="domain" description="HTH crp-type" evidence="5">
    <location>
        <begin position="191"/>
        <end position="264"/>
    </location>
</feature>
<dbReference type="Pfam" id="PF00027">
    <property type="entry name" value="cNMP_binding"/>
    <property type="match status" value="1"/>
</dbReference>
<dbReference type="GO" id="GO:0003700">
    <property type="term" value="F:DNA-binding transcription factor activity"/>
    <property type="evidence" value="ECO:0007669"/>
    <property type="project" value="TreeGrafter"/>
</dbReference>
<accession>A0A2W5L223</accession>
<dbReference type="Gene3D" id="1.10.10.10">
    <property type="entry name" value="Winged helix-like DNA-binding domain superfamily/Winged helix DNA-binding domain"/>
    <property type="match status" value="1"/>
</dbReference>
<evidence type="ECO:0000256" key="3">
    <source>
        <dbReference type="ARBA" id="ARBA00023163"/>
    </source>
</evidence>
<dbReference type="SMART" id="SM00419">
    <property type="entry name" value="HTH_CRP"/>
    <property type="match status" value="1"/>
</dbReference>
<keyword evidence="3" id="KW-0804">Transcription</keyword>
<evidence type="ECO:0000313" key="7">
    <source>
        <dbReference type="Proteomes" id="UP000248597"/>
    </source>
</evidence>
<dbReference type="GO" id="GO:0005829">
    <property type="term" value="C:cytosol"/>
    <property type="evidence" value="ECO:0007669"/>
    <property type="project" value="TreeGrafter"/>
</dbReference>
<gene>
    <name evidence="6" type="ORF">DI569_11575</name>
</gene>
<dbReference type="PANTHER" id="PTHR24567">
    <property type="entry name" value="CRP FAMILY TRANSCRIPTIONAL REGULATORY PROTEIN"/>
    <property type="match status" value="1"/>
</dbReference>
<reference evidence="6 7" key="1">
    <citation type="submission" date="2017-08" db="EMBL/GenBank/DDBJ databases">
        <title>Infants hospitalized years apart are colonized by the same room-sourced microbial strains.</title>
        <authorList>
            <person name="Brooks B."/>
            <person name="Olm M.R."/>
            <person name="Firek B.A."/>
            <person name="Baker R."/>
            <person name="Thomas B.C."/>
            <person name="Morowitz M.J."/>
            <person name="Banfield J.F."/>
        </authorList>
    </citation>
    <scope>NUCLEOTIDE SEQUENCE [LARGE SCALE GENOMIC DNA]</scope>
    <source>
        <strain evidence="6">S2_005_003_R2_47</strain>
    </source>
</reference>
<name>A0A2W5L223_SPHMC</name>
<dbReference type="InterPro" id="IPR012318">
    <property type="entry name" value="HTH_CRP"/>
</dbReference>
<dbReference type="InterPro" id="IPR036390">
    <property type="entry name" value="WH_DNA-bd_sf"/>
</dbReference>
<dbReference type="PROSITE" id="PS50042">
    <property type="entry name" value="CNMP_BINDING_3"/>
    <property type="match status" value="1"/>
</dbReference>